<proteinExistence type="predicted"/>
<keyword evidence="2" id="KW-1185">Reference proteome</keyword>
<evidence type="ECO:0000313" key="1">
    <source>
        <dbReference type="EMBL" id="MCI43879.1"/>
    </source>
</evidence>
<evidence type="ECO:0000313" key="2">
    <source>
        <dbReference type="Proteomes" id="UP000265520"/>
    </source>
</evidence>
<dbReference type="EMBL" id="LXQA010323146">
    <property type="protein sequence ID" value="MCI43879.1"/>
    <property type="molecule type" value="Genomic_DNA"/>
</dbReference>
<comment type="caution">
    <text evidence="1">The sequence shown here is derived from an EMBL/GenBank/DDBJ whole genome shotgun (WGS) entry which is preliminary data.</text>
</comment>
<dbReference type="Proteomes" id="UP000265520">
    <property type="component" value="Unassembled WGS sequence"/>
</dbReference>
<feature type="non-terminal residue" evidence="1">
    <location>
        <position position="1"/>
    </location>
</feature>
<reference evidence="1 2" key="1">
    <citation type="journal article" date="2018" name="Front. Plant Sci.">
        <title>Red Clover (Trifolium pratense) and Zigzag Clover (T. medium) - A Picture of Genomic Similarities and Differences.</title>
        <authorList>
            <person name="Dluhosova J."/>
            <person name="Istvanek J."/>
            <person name="Nedelnik J."/>
            <person name="Repkova J."/>
        </authorList>
    </citation>
    <scope>NUCLEOTIDE SEQUENCE [LARGE SCALE GENOMIC DNA]</scope>
    <source>
        <strain evidence="2">cv. 10/8</strain>
        <tissue evidence="1">Leaf</tissue>
    </source>
</reference>
<protein>
    <submittedName>
        <fullName evidence="1">Uncharacterized protein</fullName>
    </submittedName>
</protein>
<name>A0A392S5C7_9FABA</name>
<accession>A0A392S5C7</accession>
<sequence>AQPDSKQEGK</sequence>
<organism evidence="1 2">
    <name type="scientific">Trifolium medium</name>
    <dbReference type="NCBI Taxonomy" id="97028"/>
    <lineage>
        <taxon>Eukaryota</taxon>
        <taxon>Viridiplantae</taxon>
        <taxon>Streptophyta</taxon>
        <taxon>Embryophyta</taxon>
        <taxon>Tracheophyta</taxon>
        <taxon>Spermatophyta</taxon>
        <taxon>Magnoliopsida</taxon>
        <taxon>eudicotyledons</taxon>
        <taxon>Gunneridae</taxon>
        <taxon>Pentapetalae</taxon>
        <taxon>rosids</taxon>
        <taxon>fabids</taxon>
        <taxon>Fabales</taxon>
        <taxon>Fabaceae</taxon>
        <taxon>Papilionoideae</taxon>
        <taxon>50 kb inversion clade</taxon>
        <taxon>NPAAA clade</taxon>
        <taxon>Hologalegina</taxon>
        <taxon>IRL clade</taxon>
        <taxon>Trifolieae</taxon>
        <taxon>Trifolium</taxon>
    </lineage>
</organism>